<dbReference type="EMBL" id="MU853333">
    <property type="protein sequence ID" value="KAK4116419.1"/>
    <property type="molecule type" value="Genomic_DNA"/>
</dbReference>
<organism evidence="2 3">
    <name type="scientific">Canariomyces notabilis</name>
    <dbReference type="NCBI Taxonomy" id="2074819"/>
    <lineage>
        <taxon>Eukaryota</taxon>
        <taxon>Fungi</taxon>
        <taxon>Dikarya</taxon>
        <taxon>Ascomycota</taxon>
        <taxon>Pezizomycotina</taxon>
        <taxon>Sordariomycetes</taxon>
        <taxon>Sordariomycetidae</taxon>
        <taxon>Sordariales</taxon>
        <taxon>Chaetomiaceae</taxon>
        <taxon>Canariomyces</taxon>
    </lineage>
</organism>
<gene>
    <name evidence="2" type="ORF">N656DRAFT_248293</name>
</gene>
<keyword evidence="1" id="KW-0472">Membrane</keyword>
<evidence type="ECO:0000313" key="3">
    <source>
        <dbReference type="Proteomes" id="UP001302812"/>
    </source>
</evidence>
<reference evidence="2" key="1">
    <citation type="journal article" date="2023" name="Mol. Phylogenet. Evol.">
        <title>Genome-scale phylogeny and comparative genomics of the fungal order Sordariales.</title>
        <authorList>
            <person name="Hensen N."/>
            <person name="Bonometti L."/>
            <person name="Westerberg I."/>
            <person name="Brannstrom I.O."/>
            <person name="Guillou S."/>
            <person name="Cros-Aarteil S."/>
            <person name="Calhoun S."/>
            <person name="Haridas S."/>
            <person name="Kuo A."/>
            <person name="Mondo S."/>
            <person name="Pangilinan J."/>
            <person name="Riley R."/>
            <person name="LaButti K."/>
            <person name="Andreopoulos B."/>
            <person name="Lipzen A."/>
            <person name="Chen C."/>
            <person name="Yan M."/>
            <person name="Daum C."/>
            <person name="Ng V."/>
            <person name="Clum A."/>
            <person name="Steindorff A."/>
            <person name="Ohm R.A."/>
            <person name="Martin F."/>
            <person name="Silar P."/>
            <person name="Natvig D.O."/>
            <person name="Lalanne C."/>
            <person name="Gautier V."/>
            <person name="Ament-Velasquez S.L."/>
            <person name="Kruys A."/>
            <person name="Hutchinson M.I."/>
            <person name="Powell A.J."/>
            <person name="Barry K."/>
            <person name="Miller A.N."/>
            <person name="Grigoriev I.V."/>
            <person name="Debuchy R."/>
            <person name="Gladieux P."/>
            <person name="Hiltunen Thoren M."/>
            <person name="Johannesson H."/>
        </authorList>
    </citation>
    <scope>NUCLEOTIDE SEQUENCE</scope>
    <source>
        <strain evidence="2">CBS 508.74</strain>
    </source>
</reference>
<protein>
    <submittedName>
        <fullName evidence="2">Uncharacterized protein</fullName>
    </submittedName>
</protein>
<accession>A0AAN6TL47</accession>
<dbReference type="RefSeq" id="XP_064673989.1">
    <property type="nucleotide sequence ID" value="XM_064809002.1"/>
</dbReference>
<evidence type="ECO:0000313" key="2">
    <source>
        <dbReference type="EMBL" id="KAK4116419.1"/>
    </source>
</evidence>
<proteinExistence type="predicted"/>
<keyword evidence="1" id="KW-1133">Transmembrane helix</keyword>
<feature type="transmembrane region" description="Helical" evidence="1">
    <location>
        <begin position="9"/>
        <end position="26"/>
    </location>
</feature>
<name>A0AAN6TL47_9PEZI</name>
<comment type="caution">
    <text evidence="2">The sequence shown here is derived from an EMBL/GenBank/DDBJ whole genome shotgun (WGS) entry which is preliminary data.</text>
</comment>
<keyword evidence="1" id="KW-0812">Transmembrane</keyword>
<dbReference type="GeneID" id="89933125"/>
<dbReference type="Proteomes" id="UP001302812">
    <property type="component" value="Unassembled WGS sequence"/>
</dbReference>
<dbReference type="AlphaFoldDB" id="A0AAN6TL47"/>
<evidence type="ECO:0000256" key="1">
    <source>
        <dbReference type="SAM" id="Phobius"/>
    </source>
</evidence>
<sequence>MERDRRERGSGGLHFYILLGVYYYFYTRRGSCREGDVVNGNTNNAGLLFFLWWERGKAGIGRGKPPCRGEKGSPSSQRQRHFHKGCGLVGLGQGNKRGKNPRLWALDLIATGVLYTYHTGTHTALEAAAAARRAWRM</sequence>
<reference evidence="2" key="2">
    <citation type="submission" date="2023-05" db="EMBL/GenBank/DDBJ databases">
        <authorList>
            <consortium name="Lawrence Berkeley National Laboratory"/>
            <person name="Steindorff A."/>
            <person name="Hensen N."/>
            <person name="Bonometti L."/>
            <person name="Westerberg I."/>
            <person name="Brannstrom I.O."/>
            <person name="Guillou S."/>
            <person name="Cros-Aarteil S."/>
            <person name="Calhoun S."/>
            <person name="Haridas S."/>
            <person name="Kuo A."/>
            <person name="Mondo S."/>
            <person name="Pangilinan J."/>
            <person name="Riley R."/>
            <person name="Labutti K."/>
            <person name="Andreopoulos B."/>
            <person name="Lipzen A."/>
            <person name="Chen C."/>
            <person name="Yanf M."/>
            <person name="Daum C."/>
            <person name="Ng V."/>
            <person name="Clum A."/>
            <person name="Ohm R."/>
            <person name="Martin F."/>
            <person name="Silar P."/>
            <person name="Natvig D."/>
            <person name="Lalanne C."/>
            <person name="Gautier V."/>
            <person name="Ament-Velasquez S.L."/>
            <person name="Kruys A."/>
            <person name="Hutchinson M.I."/>
            <person name="Powell A.J."/>
            <person name="Barry K."/>
            <person name="Miller A.N."/>
            <person name="Grigoriev I.V."/>
            <person name="Debuchy R."/>
            <person name="Gladieux P."/>
            <person name="Thoren M.H."/>
            <person name="Johannesson H."/>
        </authorList>
    </citation>
    <scope>NUCLEOTIDE SEQUENCE</scope>
    <source>
        <strain evidence="2">CBS 508.74</strain>
    </source>
</reference>
<keyword evidence="3" id="KW-1185">Reference proteome</keyword>